<dbReference type="EMBL" id="BART01008691">
    <property type="protein sequence ID" value="GAG56739.1"/>
    <property type="molecule type" value="Genomic_DNA"/>
</dbReference>
<dbReference type="AlphaFoldDB" id="X0YKN4"/>
<name>X0YKN4_9ZZZZ</name>
<organism evidence="1">
    <name type="scientific">marine sediment metagenome</name>
    <dbReference type="NCBI Taxonomy" id="412755"/>
    <lineage>
        <taxon>unclassified sequences</taxon>
        <taxon>metagenomes</taxon>
        <taxon>ecological metagenomes</taxon>
    </lineage>
</organism>
<accession>X0YKN4</accession>
<evidence type="ECO:0000313" key="1">
    <source>
        <dbReference type="EMBL" id="GAG56739.1"/>
    </source>
</evidence>
<sequence length="54" mass="6435">MTGAAKDDKYDAPKKLGNLKYEKEYRDYYDDSIVKNETERMTLFDHPRNFVNAE</sequence>
<protein>
    <submittedName>
        <fullName evidence="1">Uncharacterized protein</fullName>
    </submittedName>
</protein>
<proteinExistence type="predicted"/>
<reference evidence="1" key="1">
    <citation type="journal article" date="2014" name="Front. Microbiol.">
        <title>High frequency of phylogenetically diverse reductive dehalogenase-homologous genes in deep subseafloor sedimentary metagenomes.</title>
        <authorList>
            <person name="Kawai M."/>
            <person name="Futagami T."/>
            <person name="Toyoda A."/>
            <person name="Takaki Y."/>
            <person name="Nishi S."/>
            <person name="Hori S."/>
            <person name="Arai W."/>
            <person name="Tsubouchi T."/>
            <person name="Morono Y."/>
            <person name="Uchiyama I."/>
            <person name="Ito T."/>
            <person name="Fujiyama A."/>
            <person name="Inagaki F."/>
            <person name="Takami H."/>
        </authorList>
    </citation>
    <scope>NUCLEOTIDE SEQUENCE</scope>
    <source>
        <strain evidence="1">Expedition CK06-06</strain>
    </source>
</reference>
<comment type="caution">
    <text evidence="1">The sequence shown here is derived from an EMBL/GenBank/DDBJ whole genome shotgun (WGS) entry which is preliminary data.</text>
</comment>
<gene>
    <name evidence="1" type="ORF">S01H4_19479</name>
</gene>